<proteinExistence type="predicted"/>
<evidence type="ECO:0000313" key="2">
    <source>
        <dbReference type="EMBL" id="MBK9982131.1"/>
    </source>
</evidence>
<dbReference type="EMBL" id="JADKGY010000001">
    <property type="protein sequence ID" value="MBK9982131.1"/>
    <property type="molecule type" value="Genomic_DNA"/>
</dbReference>
<evidence type="ECO:0000259" key="1">
    <source>
        <dbReference type="Pfam" id="PF21880"/>
    </source>
</evidence>
<dbReference type="InterPro" id="IPR054209">
    <property type="entry name" value="DUF6916"/>
</dbReference>
<organism evidence="2 3">
    <name type="scientific">Candidatus Opimibacter skivensis</name>
    <dbReference type="NCBI Taxonomy" id="2982028"/>
    <lineage>
        <taxon>Bacteria</taxon>
        <taxon>Pseudomonadati</taxon>
        <taxon>Bacteroidota</taxon>
        <taxon>Saprospiria</taxon>
        <taxon>Saprospirales</taxon>
        <taxon>Saprospiraceae</taxon>
        <taxon>Candidatus Opimibacter</taxon>
    </lineage>
</organism>
<dbReference type="AlphaFoldDB" id="A0A9D7SU57"/>
<feature type="domain" description="DUF6916" evidence="1">
    <location>
        <begin position="11"/>
        <end position="101"/>
    </location>
</feature>
<comment type="caution">
    <text evidence="2">The sequence shown here is derived from an EMBL/GenBank/DDBJ whole genome shotgun (WGS) entry which is preliminary data.</text>
</comment>
<protein>
    <recommendedName>
        <fullName evidence="1">DUF6916 domain-containing protein</fullName>
    </recommendedName>
</protein>
<sequence length="102" mass="11730">METTSSELLHSSDFEPYLNQVFQIRFTVEITLPAELINVTEIPGYTTVDRKPFSILFRTAQKTEYFRQSVCILQHPVKGEVPVFLVPLGLDEEGMRYEAVFS</sequence>
<reference evidence="2 3" key="1">
    <citation type="submission" date="2020-10" db="EMBL/GenBank/DDBJ databases">
        <title>Connecting structure to function with the recovery of over 1000 high-quality activated sludge metagenome-assembled genomes encoding full-length rRNA genes using long-read sequencing.</title>
        <authorList>
            <person name="Singleton C.M."/>
            <person name="Petriglieri F."/>
            <person name="Kristensen J.M."/>
            <person name="Kirkegaard R.H."/>
            <person name="Michaelsen T.Y."/>
            <person name="Andersen M.H."/>
            <person name="Karst S.M."/>
            <person name="Dueholm M.S."/>
            <person name="Nielsen P.H."/>
            <person name="Albertsen M."/>
        </authorList>
    </citation>
    <scope>NUCLEOTIDE SEQUENCE [LARGE SCALE GENOMIC DNA]</scope>
    <source>
        <strain evidence="2">Ribe_18-Q3-R11-54_MAXAC.273</strain>
    </source>
</reference>
<evidence type="ECO:0000313" key="3">
    <source>
        <dbReference type="Proteomes" id="UP000808337"/>
    </source>
</evidence>
<dbReference type="Pfam" id="PF21880">
    <property type="entry name" value="DUF6916"/>
    <property type="match status" value="1"/>
</dbReference>
<accession>A0A9D7SU57</accession>
<dbReference type="Proteomes" id="UP000808337">
    <property type="component" value="Unassembled WGS sequence"/>
</dbReference>
<gene>
    <name evidence="2" type="ORF">IPP15_06840</name>
</gene>
<name>A0A9D7SU57_9BACT</name>